<gene>
    <name evidence="1" type="ORF">GIL414_LOCUS31149</name>
</gene>
<sequence>MPELHLSFEQQVVRTPVPPMTLSTSLQLAITPR</sequence>
<comment type="caution">
    <text evidence="1">The sequence shown here is derived from an EMBL/GenBank/DDBJ whole genome shotgun (WGS) entry which is preliminary data.</text>
</comment>
<name>A0A8S2WFC5_9BILA</name>
<dbReference type="Proteomes" id="UP000681720">
    <property type="component" value="Unassembled WGS sequence"/>
</dbReference>
<evidence type="ECO:0000313" key="2">
    <source>
        <dbReference type="Proteomes" id="UP000681720"/>
    </source>
</evidence>
<dbReference type="AlphaFoldDB" id="A0A8S2WFC5"/>
<accession>A0A8S2WFC5</accession>
<evidence type="ECO:0000313" key="1">
    <source>
        <dbReference type="EMBL" id="CAF4422114.1"/>
    </source>
</evidence>
<dbReference type="EMBL" id="CAJOBJ010062086">
    <property type="protein sequence ID" value="CAF4422114.1"/>
    <property type="molecule type" value="Genomic_DNA"/>
</dbReference>
<proteinExistence type="predicted"/>
<reference evidence="1" key="1">
    <citation type="submission" date="2021-02" db="EMBL/GenBank/DDBJ databases">
        <authorList>
            <person name="Nowell W R."/>
        </authorList>
    </citation>
    <scope>NUCLEOTIDE SEQUENCE</scope>
</reference>
<feature type="non-terminal residue" evidence="1">
    <location>
        <position position="33"/>
    </location>
</feature>
<protein>
    <submittedName>
        <fullName evidence="1">Uncharacterized protein</fullName>
    </submittedName>
</protein>
<organism evidence="1 2">
    <name type="scientific">Rotaria magnacalcarata</name>
    <dbReference type="NCBI Taxonomy" id="392030"/>
    <lineage>
        <taxon>Eukaryota</taxon>
        <taxon>Metazoa</taxon>
        <taxon>Spiralia</taxon>
        <taxon>Gnathifera</taxon>
        <taxon>Rotifera</taxon>
        <taxon>Eurotatoria</taxon>
        <taxon>Bdelloidea</taxon>
        <taxon>Philodinida</taxon>
        <taxon>Philodinidae</taxon>
        <taxon>Rotaria</taxon>
    </lineage>
</organism>